<dbReference type="KEGG" id="asun:KG104_00825"/>
<dbReference type="InterPro" id="IPR036388">
    <property type="entry name" value="WH-like_DNA-bd_sf"/>
</dbReference>
<dbReference type="InterPro" id="IPR043129">
    <property type="entry name" value="ATPase_NBD"/>
</dbReference>
<gene>
    <name evidence="3" type="ORF">KG104_00825</name>
</gene>
<dbReference type="Proteomes" id="UP000680588">
    <property type="component" value="Chromosome"/>
</dbReference>
<dbReference type="PANTHER" id="PTHR18964:SF149">
    <property type="entry name" value="BIFUNCTIONAL UDP-N-ACETYLGLUCOSAMINE 2-EPIMERASE_N-ACETYLMANNOSAMINE KINASE"/>
    <property type="match status" value="1"/>
</dbReference>
<dbReference type="EMBL" id="CP076456">
    <property type="protein sequence ID" value="QWQ36418.1"/>
    <property type="molecule type" value="Genomic_DNA"/>
</dbReference>
<accession>A0A975S5Y1</accession>
<name>A0A975S5Y1_9MICC</name>
<evidence type="ECO:0000313" key="3">
    <source>
        <dbReference type="EMBL" id="QWQ36418.1"/>
    </source>
</evidence>
<organism evidence="3 4">
    <name type="scientific">Arthrobacter sunyaminii</name>
    <dbReference type="NCBI Taxonomy" id="2816859"/>
    <lineage>
        <taxon>Bacteria</taxon>
        <taxon>Bacillati</taxon>
        <taxon>Actinomycetota</taxon>
        <taxon>Actinomycetes</taxon>
        <taxon>Micrococcales</taxon>
        <taxon>Micrococcaceae</taxon>
        <taxon>Arthrobacter</taxon>
    </lineage>
</organism>
<keyword evidence="4" id="KW-1185">Reference proteome</keyword>
<protein>
    <submittedName>
        <fullName evidence="3">ROK family protein</fullName>
    </submittedName>
</protein>
<dbReference type="Gene3D" id="1.10.10.10">
    <property type="entry name" value="Winged helix-like DNA-binding domain superfamily/Winged helix DNA-binding domain"/>
    <property type="match status" value="1"/>
</dbReference>
<evidence type="ECO:0000256" key="2">
    <source>
        <dbReference type="SAM" id="MobiDB-lite"/>
    </source>
</evidence>
<evidence type="ECO:0000256" key="1">
    <source>
        <dbReference type="ARBA" id="ARBA00006479"/>
    </source>
</evidence>
<dbReference type="SUPFAM" id="SSF53067">
    <property type="entry name" value="Actin-like ATPase domain"/>
    <property type="match status" value="1"/>
</dbReference>
<sequence length="405" mass="41599">MFATARTHPGSNRDSSRQHNLSTVLRLVHSTAGISRAQLTRTTGLNRSTIAVLVAELSQLGLAVESDLDTAQLHGRPSIKIDPSPAALALVVNPDVDVVSVALVSLGGHIVNTVRFHTVRAPSGVEVVNIVTAVYSGMRTSLPAGHRVMGVGLAIPGLVRTDDGTVIEAPHLGWQDEPLSSRLGEALGLPVFTANDAVVGARAQAAFGAGRGVADLLYLYGGASGIGGGVISDGRLIRGAAGFAGQLGHTHVRTGGTACTCGSSGCLEAEVTRAALIEAVGLPSGEIENLEEALLEKLQDGSSNDELCAVISHQIGLLAVGLKTVMSLLNPSAIVLGGFLRILVRAAPGALEEALAGCGPRRPWENVRIELAPLGEDQILIGAAELVFEPLLADPAGYLQGLAGE</sequence>
<reference evidence="3" key="1">
    <citation type="submission" date="2021-06" db="EMBL/GenBank/DDBJ databases">
        <title>Novel species in genus Arthrobacter.</title>
        <authorList>
            <person name="Zhang G."/>
        </authorList>
    </citation>
    <scope>NUCLEOTIDE SEQUENCE</scope>
    <source>
        <strain evidence="3">Zg-ZUI122</strain>
    </source>
</reference>
<dbReference type="Pfam" id="PF00480">
    <property type="entry name" value="ROK"/>
    <property type="match status" value="1"/>
</dbReference>
<evidence type="ECO:0000313" key="4">
    <source>
        <dbReference type="Proteomes" id="UP000680588"/>
    </source>
</evidence>
<proteinExistence type="inferred from homology"/>
<dbReference type="SUPFAM" id="SSF46785">
    <property type="entry name" value="Winged helix' DNA-binding domain"/>
    <property type="match status" value="1"/>
</dbReference>
<dbReference type="InterPro" id="IPR036390">
    <property type="entry name" value="WH_DNA-bd_sf"/>
</dbReference>
<feature type="compositionally biased region" description="Polar residues" evidence="2">
    <location>
        <begin position="9"/>
        <end position="20"/>
    </location>
</feature>
<dbReference type="AlphaFoldDB" id="A0A975S5Y1"/>
<feature type="region of interest" description="Disordered" evidence="2">
    <location>
        <begin position="1"/>
        <end position="20"/>
    </location>
</feature>
<comment type="similarity">
    <text evidence="1">Belongs to the ROK (NagC/XylR) family.</text>
</comment>
<dbReference type="RefSeq" id="WP_207348581.1">
    <property type="nucleotide sequence ID" value="NZ_CP076456.1"/>
</dbReference>
<dbReference type="PANTHER" id="PTHR18964">
    <property type="entry name" value="ROK (REPRESSOR, ORF, KINASE) FAMILY"/>
    <property type="match status" value="1"/>
</dbReference>
<dbReference type="Gene3D" id="3.30.420.40">
    <property type="match status" value="2"/>
</dbReference>
<dbReference type="InterPro" id="IPR000600">
    <property type="entry name" value="ROK"/>
</dbReference>